<dbReference type="Pfam" id="PF01575">
    <property type="entry name" value="MaoC_dehydratas"/>
    <property type="match status" value="1"/>
</dbReference>
<dbReference type="OrthoDB" id="9797938at2"/>
<sequence>MFFDDLPVGFTFETASRQIPLEEMVEFARKYDPQPFHIDEDAAKQTPYGGLIASGFQTMVVGFLLSLDANIWNEASLGSPGVDGLRWLKPVRPGDTLMVKAEVIGSEPSKSRPDRGRTQVRYDTYNQDGDRVMTYTTIHILRRSPAA</sequence>
<dbReference type="InterPro" id="IPR002539">
    <property type="entry name" value="MaoC-like_dom"/>
</dbReference>
<dbReference type="Gene3D" id="3.10.129.10">
    <property type="entry name" value="Hotdog Thioesterase"/>
    <property type="match status" value="1"/>
</dbReference>
<name>A0A521FMP4_9RHOB</name>
<dbReference type="CDD" id="cd03454">
    <property type="entry name" value="YdeM"/>
    <property type="match status" value="1"/>
</dbReference>
<gene>
    <name evidence="2" type="ORF">SAMN06265173_13635</name>
</gene>
<dbReference type="EMBL" id="FXTO01000036">
    <property type="protein sequence ID" value="SMO97419.1"/>
    <property type="molecule type" value="Genomic_DNA"/>
</dbReference>
<protein>
    <submittedName>
        <fullName evidence="2">Acyl dehydratase</fullName>
    </submittedName>
</protein>
<organism evidence="2 3">
    <name type="scientific">Thalassovita litoralis</name>
    <dbReference type="NCBI Taxonomy" id="1010611"/>
    <lineage>
        <taxon>Bacteria</taxon>
        <taxon>Pseudomonadati</taxon>
        <taxon>Pseudomonadota</taxon>
        <taxon>Alphaproteobacteria</taxon>
        <taxon>Rhodobacterales</taxon>
        <taxon>Roseobacteraceae</taxon>
        <taxon>Thalassovita</taxon>
    </lineage>
</organism>
<evidence type="ECO:0000313" key="2">
    <source>
        <dbReference type="EMBL" id="SMO97419.1"/>
    </source>
</evidence>
<dbReference type="AlphaFoldDB" id="A0A521FMP4"/>
<accession>A0A521FMP4</accession>
<feature type="domain" description="MaoC-like" evidence="1">
    <location>
        <begin position="12"/>
        <end position="114"/>
    </location>
</feature>
<dbReference type="InterPro" id="IPR052342">
    <property type="entry name" value="MCH/BMMD"/>
</dbReference>
<dbReference type="InterPro" id="IPR029069">
    <property type="entry name" value="HotDog_dom_sf"/>
</dbReference>
<reference evidence="2 3" key="1">
    <citation type="submission" date="2017-05" db="EMBL/GenBank/DDBJ databases">
        <authorList>
            <person name="Varghese N."/>
            <person name="Submissions S."/>
        </authorList>
    </citation>
    <scope>NUCLEOTIDE SEQUENCE [LARGE SCALE GENOMIC DNA]</scope>
    <source>
        <strain evidence="2 3">DSM 29506</strain>
    </source>
</reference>
<evidence type="ECO:0000259" key="1">
    <source>
        <dbReference type="Pfam" id="PF01575"/>
    </source>
</evidence>
<dbReference type="RefSeq" id="WP_142494714.1">
    <property type="nucleotide sequence ID" value="NZ_FXTO01000036.1"/>
</dbReference>
<keyword evidence="3" id="KW-1185">Reference proteome</keyword>
<dbReference type="SUPFAM" id="SSF54637">
    <property type="entry name" value="Thioesterase/thiol ester dehydrase-isomerase"/>
    <property type="match status" value="1"/>
</dbReference>
<proteinExistence type="predicted"/>
<dbReference type="PANTHER" id="PTHR43664">
    <property type="entry name" value="MONOAMINE OXIDASE-RELATED"/>
    <property type="match status" value="1"/>
</dbReference>
<evidence type="ECO:0000313" key="3">
    <source>
        <dbReference type="Proteomes" id="UP000316030"/>
    </source>
</evidence>
<dbReference type="PANTHER" id="PTHR43664:SF1">
    <property type="entry name" value="BETA-METHYLMALYL-COA DEHYDRATASE"/>
    <property type="match status" value="1"/>
</dbReference>
<dbReference type="Proteomes" id="UP000316030">
    <property type="component" value="Unassembled WGS sequence"/>
</dbReference>